<keyword evidence="4 7" id="KW-0812">Transmembrane</keyword>
<evidence type="ECO:0000256" key="5">
    <source>
        <dbReference type="ARBA" id="ARBA00022989"/>
    </source>
</evidence>
<dbReference type="PANTHER" id="PTHR33452">
    <property type="entry name" value="OXIDOREDUCTASE CATD-RELATED"/>
    <property type="match status" value="1"/>
</dbReference>
<dbReference type="PANTHER" id="PTHR33452:SF1">
    <property type="entry name" value="INNER MEMBRANE PROTEIN YPHA-RELATED"/>
    <property type="match status" value="1"/>
</dbReference>
<evidence type="ECO:0000256" key="2">
    <source>
        <dbReference type="ARBA" id="ARBA00006679"/>
    </source>
</evidence>
<comment type="similarity">
    <text evidence="2">Belongs to the DoxX family.</text>
</comment>
<feature type="transmembrane region" description="Helical" evidence="7">
    <location>
        <begin position="245"/>
        <end position="261"/>
    </location>
</feature>
<keyword evidence="6 7" id="KW-0472">Membrane</keyword>
<dbReference type="InterPro" id="IPR051907">
    <property type="entry name" value="DoxX-like_oxidoreductase"/>
</dbReference>
<evidence type="ECO:0000256" key="7">
    <source>
        <dbReference type="SAM" id="Phobius"/>
    </source>
</evidence>
<feature type="transmembrane region" description="Helical" evidence="7">
    <location>
        <begin position="55"/>
        <end position="73"/>
    </location>
</feature>
<dbReference type="RefSeq" id="WP_161038848.1">
    <property type="nucleotide sequence ID" value="NZ_WWCM01000005.1"/>
</dbReference>
<evidence type="ECO:0000256" key="4">
    <source>
        <dbReference type="ARBA" id="ARBA00022692"/>
    </source>
</evidence>
<dbReference type="Pfam" id="PF07681">
    <property type="entry name" value="DoxX"/>
    <property type="match status" value="2"/>
</dbReference>
<proteinExistence type="inferred from homology"/>
<feature type="transmembrane region" description="Helical" evidence="7">
    <location>
        <begin position="178"/>
        <end position="198"/>
    </location>
</feature>
<evidence type="ECO:0000256" key="6">
    <source>
        <dbReference type="ARBA" id="ARBA00023136"/>
    </source>
</evidence>
<comment type="caution">
    <text evidence="8">The sequence shown here is derived from an EMBL/GenBank/DDBJ whole genome shotgun (WGS) entry which is preliminary data.</text>
</comment>
<accession>A0ABW9VIZ8</accession>
<sequence length="288" mass="32186">MQIVHRLYTPQSAGIDLLRLVLCGMIFTHGFERLWSASPVLGQYLSTLGFPLGPWLAQLISVFEVAGALLLAARCLVVPIAALFILLYLCSILLFHRYLGFWVIGPSDNGWELSLMLCAASFAVLCDGLAERLPASYRRIGMDVLRVLLCSCIFAHGAHRLLTGHSNVLGDILTEKGFPFGLEIIIGVNLVETVGTALIAMRLMVFPVSLLLICFYVVGIVWFHWHWGFFIVAPGDLRWTAEGWGWEYSLLLITCLVATCWDNRSAPLRWIARRPRADGGSHYSTRRH</sequence>
<reference evidence="8 9" key="1">
    <citation type="submission" date="2019-12" db="EMBL/GenBank/DDBJ databases">
        <title>Novel species isolated from a subtropical stream in China.</title>
        <authorList>
            <person name="Lu H."/>
        </authorList>
    </citation>
    <scope>NUCLEOTIDE SEQUENCE [LARGE SCALE GENOMIC DNA]</scope>
    <source>
        <strain evidence="8 9">CY13W</strain>
    </source>
</reference>
<dbReference type="Proteomes" id="UP000478090">
    <property type="component" value="Unassembled WGS sequence"/>
</dbReference>
<feature type="transmembrane region" description="Helical" evidence="7">
    <location>
        <begin position="12"/>
        <end position="31"/>
    </location>
</feature>
<evidence type="ECO:0000256" key="3">
    <source>
        <dbReference type="ARBA" id="ARBA00022475"/>
    </source>
</evidence>
<dbReference type="InterPro" id="IPR032808">
    <property type="entry name" value="DoxX"/>
</dbReference>
<evidence type="ECO:0000313" key="9">
    <source>
        <dbReference type="Proteomes" id="UP000478090"/>
    </source>
</evidence>
<keyword evidence="9" id="KW-1185">Reference proteome</keyword>
<organism evidence="8 9">
    <name type="scientific">Duganella qianjiadongensis</name>
    <dbReference type="NCBI Taxonomy" id="2692176"/>
    <lineage>
        <taxon>Bacteria</taxon>
        <taxon>Pseudomonadati</taxon>
        <taxon>Pseudomonadota</taxon>
        <taxon>Betaproteobacteria</taxon>
        <taxon>Burkholderiales</taxon>
        <taxon>Oxalobacteraceae</taxon>
        <taxon>Telluria group</taxon>
        <taxon>Duganella</taxon>
    </lineage>
</organism>
<evidence type="ECO:0000313" key="8">
    <source>
        <dbReference type="EMBL" id="MYM39461.1"/>
    </source>
</evidence>
<name>A0ABW9VIZ8_9BURK</name>
<feature type="transmembrane region" description="Helical" evidence="7">
    <location>
        <begin position="142"/>
        <end position="158"/>
    </location>
</feature>
<feature type="transmembrane region" description="Helical" evidence="7">
    <location>
        <begin position="80"/>
        <end position="99"/>
    </location>
</feature>
<keyword evidence="3" id="KW-1003">Cell membrane</keyword>
<keyword evidence="5 7" id="KW-1133">Transmembrane helix</keyword>
<gene>
    <name evidence="8" type="ORF">GTP27_08970</name>
</gene>
<feature type="transmembrane region" description="Helical" evidence="7">
    <location>
        <begin position="205"/>
        <end position="225"/>
    </location>
</feature>
<dbReference type="EMBL" id="WWCM01000005">
    <property type="protein sequence ID" value="MYM39461.1"/>
    <property type="molecule type" value="Genomic_DNA"/>
</dbReference>
<evidence type="ECO:0000256" key="1">
    <source>
        <dbReference type="ARBA" id="ARBA00004651"/>
    </source>
</evidence>
<protein>
    <submittedName>
        <fullName evidence="8">DoxX family membrane protein</fullName>
    </submittedName>
</protein>
<feature type="transmembrane region" description="Helical" evidence="7">
    <location>
        <begin position="111"/>
        <end position="130"/>
    </location>
</feature>
<comment type="subcellular location">
    <subcellularLocation>
        <location evidence="1">Cell membrane</location>
        <topology evidence="1">Multi-pass membrane protein</topology>
    </subcellularLocation>
</comment>